<evidence type="ECO:0000313" key="2">
    <source>
        <dbReference type="Proteomes" id="UP000246702"/>
    </source>
</evidence>
<comment type="caution">
    <text evidence="1">The sequence shown here is derived from an EMBL/GenBank/DDBJ whole genome shotgun (WGS) entry which is preliminary data.</text>
</comment>
<dbReference type="AlphaFoldDB" id="A0A317VWX4"/>
<accession>A0A317VWX4</accession>
<evidence type="ECO:0000313" key="1">
    <source>
        <dbReference type="EMBL" id="PWY78089.1"/>
    </source>
</evidence>
<sequence>MPSFVPSSSQVTYLSVILCARGLPTDIPRSFLCPLSLSIPLVLELSNRCSTIFHLNSIWRQKCPISSYSHSLVGIPRELAPHLGG</sequence>
<protein>
    <submittedName>
        <fullName evidence="1">Uncharacterized protein</fullName>
    </submittedName>
</protein>
<dbReference type="RefSeq" id="XP_025464601.1">
    <property type="nucleotide sequence ID" value="XM_025616452.1"/>
</dbReference>
<dbReference type="Proteomes" id="UP000246702">
    <property type="component" value="Unassembled WGS sequence"/>
</dbReference>
<proteinExistence type="predicted"/>
<keyword evidence="2" id="KW-1185">Reference proteome</keyword>
<reference evidence="1 2" key="1">
    <citation type="submission" date="2016-12" db="EMBL/GenBank/DDBJ databases">
        <title>The genomes of Aspergillus section Nigri reveals drivers in fungal speciation.</title>
        <authorList>
            <consortium name="DOE Joint Genome Institute"/>
            <person name="Vesth T.C."/>
            <person name="Nybo J."/>
            <person name="Theobald S."/>
            <person name="Brandl J."/>
            <person name="Frisvad J.C."/>
            <person name="Nielsen K.F."/>
            <person name="Lyhne E.K."/>
            <person name="Kogle M.E."/>
            <person name="Kuo A."/>
            <person name="Riley R."/>
            <person name="Clum A."/>
            <person name="Nolan M."/>
            <person name="Lipzen A."/>
            <person name="Salamov A."/>
            <person name="Henrissat B."/>
            <person name="Wiebenga A."/>
            <person name="De Vries R.P."/>
            <person name="Grigoriev I.V."/>
            <person name="Mortensen U.H."/>
            <person name="Andersen M.R."/>
            <person name="Baker S.E."/>
        </authorList>
    </citation>
    <scope>NUCLEOTIDE SEQUENCE [LARGE SCALE GENOMIC DNA]</scope>
    <source>
        <strain evidence="1 2">CBS 115572</strain>
    </source>
</reference>
<gene>
    <name evidence="1" type="ORF">BO94DRAFT_603925</name>
</gene>
<organism evidence="1 2">
    <name type="scientific">Aspergillus sclerotioniger CBS 115572</name>
    <dbReference type="NCBI Taxonomy" id="1450535"/>
    <lineage>
        <taxon>Eukaryota</taxon>
        <taxon>Fungi</taxon>
        <taxon>Dikarya</taxon>
        <taxon>Ascomycota</taxon>
        <taxon>Pezizomycotina</taxon>
        <taxon>Eurotiomycetes</taxon>
        <taxon>Eurotiomycetidae</taxon>
        <taxon>Eurotiales</taxon>
        <taxon>Aspergillaceae</taxon>
        <taxon>Aspergillus</taxon>
        <taxon>Aspergillus subgen. Circumdati</taxon>
    </lineage>
</organism>
<dbReference type="EMBL" id="MSFK01000025">
    <property type="protein sequence ID" value="PWY78089.1"/>
    <property type="molecule type" value="Genomic_DNA"/>
</dbReference>
<name>A0A317VWX4_9EURO</name>
<dbReference type="GeneID" id="37118595"/>